<dbReference type="SUPFAM" id="SSF81995">
    <property type="entry name" value="beta-sandwich domain of Sec23/24"/>
    <property type="match status" value="1"/>
</dbReference>
<name>A0AA35Y6J5_LACSI</name>
<evidence type="ECO:0000313" key="1">
    <source>
        <dbReference type="EMBL" id="CAI9260641.1"/>
    </source>
</evidence>
<dbReference type="InterPro" id="IPR013041">
    <property type="entry name" value="Clathrin_app_Ig-like_sf"/>
</dbReference>
<evidence type="ECO:0000313" key="2">
    <source>
        <dbReference type="Proteomes" id="UP001177003"/>
    </source>
</evidence>
<dbReference type="Proteomes" id="UP001177003">
    <property type="component" value="Chromosome 0"/>
</dbReference>
<gene>
    <name evidence="1" type="ORF">LSALG_LOCUS1470</name>
</gene>
<sequence>MRKKLQHRLIGNAPDVEESVIAAFASIKDYYRRRAPCCVYTQYPVVFTGNTELHLEPASSNSLPANGNGSITQKLRVTNTQNGKGILGPCASLEKKGALCSDTSIGQGGTTTWKVLQYTPTYSNVHKLTKEIAM</sequence>
<keyword evidence="2" id="KW-1185">Reference proteome</keyword>
<reference evidence="1" key="1">
    <citation type="submission" date="2023-04" db="EMBL/GenBank/DDBJ databases">
        <authorList>
            <person name="Vijverberg K."/>
            <person name="Xiong W."/>
            <person name="Schranz E."/>
        </authorList>
    </citation>
    <scope>NUCLEOTIDE SEQUENCE</scope>
</reference>
<dbReference type="AlphaFoldDB" id="A0AA35Y6J5"/>
<dbReference type="SUPFAM" id="SSF49348">
    <property type="entry name" value="Clathrin adaptor appendage domain"/>
    <property type="match status" value="1"/>
</dbReference>
<dbReference type="Gene3D" id="2.60.40.1670">
    <property type="entry name" value="beta-sandwich domain of Sec23/24"/>
    <property type="match status" value="1"/>
</dbReference>
<dbReference type="EMBL" id="OX465086">
    <property type="protein sequence ID" value="CAI9260641.1"/>
    <property type="molecule type" value="Genomic_DNA"/>
</dbReference>
<accession>A0AA35Y6J5</accession>
<organism evidence="1 2">
    <name type="scientific">Lactuca saligna</name>
    <name type="common">Willowleaf lettuce</name>
    <dbReference type="NCBI Taxonomy" id="75948"/>
    <lineage>
        <taxon>Eukaryota</taxon>
        <taxon>Viridiplantae</taxon>
        <taxon>Streptophyta</taxon>
        <taxon>Embryophyta</taxon>
        <taxon>Tracheophyta</taxon>
        <taxon>Spermatophyta</taxon>
        <taxon>Magnoliopsida</taxon>
        <taxon>eudicotyledons</taxon>
        <taxon>Gunneridae</taxon>
        <taxon>Pentapetalae</taxon>
        <taxon>asterids</taxon>
        <taxon>campanulids</taxon>
        <taxon>Asterales</taxon>
        <taxon>Asteraceae</taxon>
        <taxon>Cichorioideae</taxon>
        <taxon>Cichorieae</taxon>
        <taxon>Lactucinae</taxon>
        <taxon>Lactuca</taxon>
    </lineage>
</organism>
<protein>
    <recommendedName>
        <fullName evidence="3">Protein transport protein SEC23</fullName>
    </recommendedName>
</protein>
<evidence type="ECO:0008006" key="3">
    <source>
        <dbReference type="Google" id="ProtNLM"/>
    </source>
</evidence>
<proteinExistence type="predicted"/>